<name>A0A0S4VPS3_RALSL</name>
<gene>
    <name evidence="1" type="ORF">RUN1744_v1_150034</name>
    <name evidence="2" type="ORF">TD1301_v1_2190013</name>
</gene>
<evidence type="ECO:0000313" key="2">
    <source>
        <dbReference type="EMBL" id="CUV36551.1"/>
    </source>
</evidence>
<organism evidence="2">
    <name type="scientific">Ralstonia solanacearum</name>
    <name type="common">Pseudomonas solanacearum</name>
    <dbReference type="NCBI Taxonomy" id="305"/>
    <lineage>
        <taxon>Bacteria</taxon>
        <taxon>Pseudomonadati</taxon>
        <taxon>Pseudomonadota</taxon>
        <taxon>Betaproteobacteria</taxon>
        <taxon>Burkholderiales</taxon>
        <taxon>Burkholderiaceae</taxon>
        <taxon>Ralstonia</taxon>
        <taxon>Ralstonia solanacearum species complex</taxon>
    </lineage>
</organism>
<accession>A0A0S4VPS3</accession>
<protein>
    <submittedName>
        <fullName evidence="2">Uncharacterized protein</fullName>
    </submittedName>
</protein>
<evidence type="ECO:0000313" key="1">
    <source>
        <dbReference type="EMBL" id="CUV22221.1"/>
    </source>
</evidence>
<dbReference type="EMBL" id="LN899823">
    <property type="protein sequence ID" value="CUV22221.1"/>
    <property type="molecule type" value="Genomic_DNA"/>
</dbReference>
<reference evidence="2" key="1">
    <citation type="submission" date="2015-10" db="EMBL/GenBank/DDBJ databases">
        <authorList>
            <person name="Gilbert D.G."/>
        </authorList>
    </citation>
    <scope>NUCLEOTIDE SEQUENCE</scope>
    <source>
        <strain evidence="2">Phyl III-seqv23</strain>
    </source>
</reference>
<proteinExistence type="predicted"/>
<sequence length="58" mass="6520">MRARPNSASQSVLGAQRLIRIKISETQSHCLGADIALHSWVARCRTRPIDTARLGHRR</sequence>
<dbReference type="AlphaFoldDB" id="A0A0S4VPS3"/>
<dbReference type="EMBL" id="LN899825">
    <property type="protein sequence ID" value="CUV36551.1"/>
    <property type="molecule type" value="Genomic_DNA"/>
</dbReference>